<dbReference type="OrthoDB" id="122357at2759"/>
<evidence type="ECO:0000313" key="2">
    <source>
        <dbReference type="EMBL" id="KAE9038830.1"/>
    </source>
</evidence>
<protein>
    <recommendedName>
        <fullName evidence="1">Reverse transcriptase Ty1/copia-type domain-containing protein</fullName>
    </recommendedName>
</protein>
<evidence type="ECO:0000313" key="3">
    <source>
        <dbReference type="EMBL" id="KAE9044144.1"/>
    </source>
</evidence>
<dbReference type="AlphaFoldDB" id="A0A6A3NNY1"/>
<dbReference type="Pfam" id="PF07727">
    <property type="entry name" value="RVT_2"/>
    <property type="match status" value="1"/>
</dbReference>
<dbReference type="Proteomes" id="UP000429607">
    <property type="component" value="Unassembled WGS sequence"/>
</dbReference>
<dbReference type="PANTHER" id="PTHR11439:SF440">
    <property type="entry name" value="INTEGRASE CATALYTIC DOMAIN-CONTAINING PROTEIN"/>
    <property type="match status" value="1"/>
</dbReference>
<proteinExistence type="predicted"/>
<comment type="caution">
    <text evidence="3">The sequence shown here is derived from an EMBL/GenBank/DDBJ whole genome shotgun (WGS) entry which is preliminary data.</text>
</comment>
<accession>A0A6A3NNY1</accession>
<dbReference type="EMBL" id="QXFT01000261">
    <property type="protein sequence ID" value="KAE9349156.1"/>
    <property type="molecule type" value="Genomic_DNA"/>
</dbReference>
<keyword evidence="6" id="KW-1185">Reference proteome</keyword>
<dbReference type="InterPro" id="IPR043502">
    <property type="entry name" value="DNA/RNA_pol_sf"/>
</dbReference>
<dbReference type="EMBL" id="QXFU01000253">
    <property type="protein sequence ID" value="KAE9038830.1"/>
    <property type="molecule type" value="Genomic_DNA"/>
</dbReference>
<evidence type="ECO:0000313" key="5">
    <source>
        <dbReference type="Proteomes" id="UP000429607"/>
    </source>
</evidence>
<evidence type="ECO:0000259" key="1">
    <source>
        <dbReference type="Pfam" id="PF07727"/>
    </source>
</evidence>
<name>A0A6A3NNY1_9STRA</name>
<organism evidence="3 5">
    <name type="scientific">Phytophthora rubi</name>
    <dbReference type="NCBI Taxonomy" id="129364"/>
    <lineage>
        <taxon>Eukaryota</taxon>
        <taxon>Sar</taxon>
        <taxon>Stramenopiles</taxon>
        <taxon>Oomycota</taxon>
        <taxon>Peronosporomycetes</taxon>
        <taxon>Peronosporales</taxon>
        <taxon>Peronosporaceae</taxon>
        <taxon>Phytophthora</taxon>
    </lineage>
</organism>
<dbReference type="SUPFAM" id="SSF56672">
    <property type="entry name" value="DNA/RNA polymerases"/>
    <property type="match status" value="1"/>
</dbReference>
<gene>
    <name evidence="3" type="ORF">PR001_g5487</name>
    <name evidence="2" type="ORF">PR002_g5813</name>
    <name evidence="4" type="ORF">PR003_g6037</name>
</gene>
<dbReference type="InterPro" id="IPR013103">
    <property type="entry name" value="RVT_2"/>
</dbReference>
<dbReference type="EMBL" id="QXFV01000245">
    <property type="protein sequence ID" value="KAE9044144.1"/>
    <property type="molecule type" value="Genomic_DNA"/>
</dbReference>
<dbReference type="Proteomes" id="UP000434957">
    <property type="component" value="Unassembled WGS sequence"/>
</dbReference>
<evidence type="ECO:0000313" key="7">
    <source>
        <dbReference type="Proteomes" id="UP000435112"/>
    </source>
</evidence>
<feature type="domain" description="Reverse transcriptase Ty1/copia-type" evidence="1">
    <location>
        <begin position="39"/>
        <end position="279"/>
    </location>
</feature>
<dbReference type="PANTHER" id="PTHR11439">
    <property type="entry name" value="GAG-POL-RELATED RETROTRANSPOSON"/>
    <property type="match status" value="1"/>
</dbReference>
<dbReference type="CDD" id="cd09272">
    <property type="entry name" value="RNase_HI_RT_Ty1"/>
    <property type="match status" value="1"/>
</dbReference>
<evidence type="ECO:0000313" key="4">
    <source>
        <dbReference type="EMBL" id="KAE9349156.1"/>
    </source>
</evidence>
<reference evidence="5 7" key="1">
    <citation type="submission" date="2018-09" db="EMBL/GenBank/DDBJ databases">
        <title>Genomic investigation of the strawberry pathogen Phytophthora fragariae indicates pathogenicity is determined by transcriptional variation in three key races.</title>
        <authorList>
            <person name="Adams T.M."/>
            <person name="Armitage A.D."/>
            <person name="Sobczyk M.K."/>
            <person name="Bates H.J."/>
            <person name="Dunwell J.M."/>
            <person name="Nellist C.F."/>
            <person name="Harrison R.J."/>
        </authorList>
    </citation>
    <scope>NUCLEOTIDE SEQUENCE [LARGE SCALE GENOMIC DNA]</scope>
    <source>
        <strain evidence="3 5">SCRP249</strain>
        <strain evidence="2 7">SCRP324</strain>
        <strain evidence="4 6">SCRP333</strain>
    </source>
</reference>
<evidence type="ECO:0000313" key="6">
    <source>
        <dbReference type="Proteomes" id="UP000434957"/>
    </source>
</evidence>
<sequence>MVLCEAINEPMTLAEARSSPLWPLWKRAIEEEIEALRANDTFDVVEPPPDAHIIGSTVKFRVKRDGSCNIDRLRARLCAQGFSQILLVDYGETYAPVAHLVSVRVFLALVTHHGLRVCQCDVPSPYVKARLDTVIYMRQLPGFEIGGRGMVWRLKKALYGLKQAGKEWYDAIDAFFTAQGLVATREIKCIYKLPDSSIIVLLYVDDIFIGYSDEGEMAKLVDALKDKYDMKCLGDVSLFLGMRIKVDVKTGTTSIDQYQFAKEVLRSRRLTVHQQSLAPDLAFAVNQVAAYASKLKVFHWTAVKQILRYIAGTTDMTLTYRRQEDATPVELFSAAGWANNTEDRKSISGVLVKVYDNAVSWITRRQTVVAKSSTAAEFIAASIGIEEARWVRMLMQTLMDNPLPAIQAHIDNQSTIAQIVNRRSSDAQKTIDCMFFDMKDAHKRGEVDINY</sequence>
<dbReference type="Proteomes" id="UP000435112">
    <property type="component" value="Unassembled WGS sequence"/>
</dbReference>